<evidence type="ECO:0000256" key="4">
    <source>
        <dbReference type="ARBA" id="ARBA00022747"/>
    </source>
</evidence>
<keyword evidence="4" id="KW-0680">Restriction system</keyword>
<dbReference type="HOGENOM" id="CLU_006958_2_0_9"/>
<dbReference type="Gene3D" id="3.40.50.150">
    <property type="entry name" value="Vaccinia Virus protein VP39"/>
    <property type="match status" value="1"/>
</dbReference>
<dbReference type="OrthoDB" id="9813719at2"/>
<protein>
    <recommendedName>
        <fullName evidence="7">Cytosine-specific methyltransferase</fullName>
        <ecNumber evidence="7">2.1.1.37</ecNumber>
    </recommendedName>
</protein>
<dbReference type="PANTHER" id="PTHR10629">
    <property type="entry name" value="CYTOSINE-SPECIFIC METHYLTRANSFERASE"/>
    <property type="match status" value="1"/>
</dbReference>
<organism evidence="8 9">
    <name type="scientific">Evansella cellulosilytica (strain ATCC 21833 / DSM 2522 / FERM P-1141 / JCM 9156 / N-4)</name>
    <name type="common">Bacillus cellulosilyticus</name>
    <dbReference type="NCBI Taxonomy" id="649639"/>
    <lineage>
        <taxon>Bacteria</taxon>
        <taxon>Bacillati</taxon>
        <taxon>Bacillota</taxon>
        <taxon>Bacilli</taxon>
        <taxon>Bacillales</taxon>
        <taxon>Bacillaceae</taxon>
        <taxon>Evansella</taxon>
    </lineage>
</organism>
<evidence type="ECO:0000256" key="2">
    <source>
        <dbReference type="ARBA" id="ARBA00022679"/>
    </source>
</evidence>
<name>E6TR19_EVAC2</name>
<dbReference type="InterPro" id="IPR029063">
    <property type="entry name" value="SAM-dependent_MTases_sf"/>
</dbReference>
<evidence type="ECO:0000256" key="3">
    <source>
        <dbReference type="ARBA" id="ARBA00022691"/>
    </source>
</evidence>
<dbReference type="GO" id="GO:0009307">
    <property type="term" value="P:DNA restriction-modification system"/>
    <property type="evidence" value="ECO:0007669"/>
    <property type="project" value="UniProtKB-KW"/>
</dbReference>
<keyword evidence="3 5" id="KW-0949">S-adenosyl-L-methionine</keyword>
<dbReference type="RefSeq" id="WP_013487736.1">
    <property type="nucleotide sequence ID" value="NC_014829.1"/>
</dbReference>
<evidence type="ECO:0000256" key="7">
    <source>
        <dbReference type="RuleBase" id="RU000417"/>
    </source>
</evidence>
<dbReference type="EMBL" id="CP002394">
    <property type="protein sequence ID" value="ADU29395.1"/>
    <property type="molecule type" value="Genomic_DNA"/>
</dbReference>
<dbReference type="PROSITE" id="PS00094">
    <property type="entry name" value="C5_MTASE_1"/>
    <property type="match status" value="1"/>
</dbReference>
<accession>E6TR19</accession>
<dbReference type="CDD" id="cd00315">
    <property type="entry name" value="Cyt_C5_DNA_methylase"/>
    <property type="match status" value="1"/>
</dbReference>
<evidence type="ECO:0000313" key="8">
    <source>
        <dbReference type="EMBL" id="ADU29395.1"/>
    </source>
</evidence>
<keyword evidence="9" id="KW-1185">Reference proteome</keyword>
<dbReference type="eggNOG" id="COG0270">
    <property type="taxonomic scope" value="Bacteria"/>
</dbReference>
<dbReference type="PROSITE" id="PS51679">
    <property type="entry name" value="SAM_MT_C5"/>
    <property type="match status" value="1"/>
</dbReference>
<dbReference type="REBASE" id="30803">
    <property type="entry name" value="M1.BceNORF1126P"/>
</dbReference>
<dbReference type="SUPFAM" id="SSF53335">
    <property type="entry name" value="S-adenosyl-L-methionine-dependent methyltransferases"/>
    <property type="match status" value="1"/>
</dbReference>
<dbReference type="Proteomes" id="UP000001401">
    <property type="component" value="Chromosome"/>
</dbReference>
<keyword evidence="1 5" id="KW-0489">Methyltransferase</keyword>
<gene>
    <name evidence="8" type="ordered locus">Bcell_1126</name>
</gene>
<feature type="active site" evidence="5">
    <location>
        <position position="81"/>
    </location>
</feature>
<dbReference type="KEGG" id="bco:Bcell_1126"/>
<proteinExistence type="inferred from homology"/>
<dbReference type="GO" id="GO:0003677">
    <property type="term" value="F:DNA binding"/>
    <property type="evidence" value="ECO:0007669"/>
    <property type="project" value="TreeGrafter"/>
</dbReference>
<evidence type="ECO:0000256" key="5">
    <source>
        <dbReference type="PROSITE-ProRule" id="PRU01016"/>
    </source>
</evidence>
<comment type="catalytic activity">
    <reaction evidence="7">
        <text>a 2'-deoxycytidine in DNA + S-adenosyl-L-methionine = a 5-methyl-2'-deoxycytidine in DNA + S-adenosyl-L-homocysteine + H(+)</text>
        <dbReference type="Rhea" id="RHEA:13681"/>
        <dbReference type="Rhea" id="RHEA-COMP:11369"/>
        <dbReference type="Rhea" id="RHEA-COMP:11370"/>
        <dbReference type="ChEBI" id="CHEBI:15378"/>
        <dbReference type="ChEBI" id="CHEBI:57856"/>
        <dbReference type="ChEBI" id="CHEBI:59789"/>
        <dbReference type="ChEBI" id="CHEBI:85452"/>
        <dbReference type="ChEBI" id="CHEBI:85454"/>
        <dbReference type="EC" id="2.1.1.37"/>
    </reaction>
</comment>
<sequence length="360" mass="41123">MIPRVIDLFSGCGGISEGFRLAGFDILGGLDFNPDAVETFHQNFLNSRAICADIQEIKNDEITYMFDLTGDIDVIVGGPPCQGFSSANRWQKEMADPRNKLFYEYIRFVEVFMPKVVLIENVRGILTRDNGYARKKIYSILENLGYIVDSAVLDASEFGVPQKRLRAFFIATRKDIPQITFDKLKKKPIVLVKDALGELYELEEQMGKNRSNYFLSSKPDSSYRKYLRNSKNSIENHEIRYPAKIQQDRIACVPQGGNWRDIPESYFPNNRKNRHSSAYKRLDEEDVSVTIDTGNAHSNYFHTIFHRIPTVREAARLQSFNDDFIFYGSRTSQYRQVGNAVPPLLAKAVAVAIKEGLTNE</sequence>
<keyword evidence="2 5" id="KW-0808">Transferase</keyword>
<dbReference type="InterPro" id="IPR001525">
    <property type="entry name" value="C5_MeTfrase"/>
</dbReference>
<dbReference type="NCBIfam" id="TIGR00675">
    <property type="entry name" value="dcm"/>
    <property type="match status" value="1"/>
</dbReference>
<dbReference type="GO" id="GO:0044027">
    <property type="term" value="P:negative regulation of gene expression via chromosomal CpG island methylation"/>
    <property type="evidence" value="ECO:0007669"/>
    <property type="project" value="TreeGrafter"/>
</dbReference>
<dbReference type="STRING" id="649639.Bcell_1126"/>
<dbReference type="PRINTS" id="PR00105">
    <property type="entry name" value="C5METTRFRASE"/>
</dbReference>
<dbReference type="Pfam" id="PF00145">
    <property type="entry name" value="DNA_methylase"/>
    <property type="match status" value="1"/>
</dbReference>
<dbReference type="AlphaFoldDB" id="E6TR19"/>
<dbReference type="InterPro" id="IPR018117">
    <property type="entry name" value="C5_DNA_meth_AS"/>
</dbReference>
<dbReference type="EC" id="2.1.1.37" evidence="7"/>
<reference evidence="8" key="1">
    <citation type="submission" date="2010-12" db="EMBL/GenBank/DDBJ databases">
        <title>Complete sequence of Bacillus cellulosilyticus DSM 2522.</title>
        <authorList>
            <consortium name="US DOE Joint Genome Institute"/>
            <person name="Lucas S."/>
            <person name="Copeland A."/>
            <person name="Lapidus A."/>
            <person name="Cheng J.-F."/>
            <person name="Bruce D."/>
            <person name="Goodwin L."/>
            <person name="Pitluck S."/>
            <person name="Chertkov O."/>
            <person name="Detter J.C."/>
            <person name="Han C."/>
            <person name="Tapia R."/>
            <person name="Land M."/>
            <person name="Hauser L."/>
            <person name="Jeffries C."/>
            <person name="Kyrpides N."/>
            <person name="Ivanova N."/>
            <person name="Mikhailova N."/>
            <person name="Brumm P."/>
            <person name="Mead D."/>
            <person name="Woyke T."/>
        </authorList>
    </citation>
    <scope>NUCLEOTIDE SEQUENCE [LARGE SCALE GENOMIC DNA]</scope>
    <source>
        <strain evidence="8">DSM 2522</strain>
    </source>
</reference>
<evidence type="ECO:0000313" key="9">
    <source>
        <dbReference type="Proteomes" id="UP000001401"/>
    </source>
</evidence>
<evidence type="ECO:0000256" key="1">
    <source>
        <dbReference type="ARBA" id="ARBA00022603"/>
    </source>
</evidence>
<dbReference type="PROSITE" id="PS00095">
    <property type="entry name" value="C5_MTASE_2"/>
    <property type="match status" value="1"/>
</dbReference>
<evidence type="ECO:0000256" key="6">
    <source>
        <dbReference type="RuleBase" id="RU000416"/>
    </source>
</evidence>
<dbReference type="GO" id="GO:0003886">
    <property type="term" value="F:DNA (cytosine-5-)-methyltransferase activity"/>
    <property type="evidence" value="ECO:0007669"/>
    <property type="project" value="UniProtKB-EC"/>
</dbReference>
<dbReference type="PANTHER" id="PTHR10629:SF52">
    <property type="entry name" value="DNA (CYTOSINE-5)-METHYLTRANSFERASE 1"/>
    <property type="match status" value="1"/>
</dbReference>
<dbReference type="Gene3D" id="3.90.120.10">
    <property type="entry name" value="DNA Methylase, subunit A, domain 2"/>
    <property type="match status" value="1"/>
</dbReference>
<dbReference type="GO" id="GO:0032259">
    <property type="term" value="P:methylation"/>
    <property type="evidence" value="ECO:0007669"/>
    <property type="project" value="UniProtKB-KW"/>
</dbReference>
<comment type="similarity">
    <text evidence="5 6">Belongs to the class I-like SAM-binding methyltransferase superfamily. C5-methyltransferase family.</text>
</comment>
<dbReference type="InterPro" id="IPR050390">
    <property type="entry name" value="C5-Methyltransferase"/>
</dbReference>
<dbReference type="InterPro" id="IPR031303">
    <property type="entry name" value="C5_meth_CS"/>
</dbReference>